<proteinExistence type="predicted"/>
<name>A0A6G0XTB7_9STRA</name>
<evidence type="ECO:0000259" key="3">
    <source>
        <dbReference type="PROSITE" id="PS50011"/>
    </source>
</evidence>
<dbReference type="PROSITE" id="PS50011">
    <property type="entry name" value="PROTEIN_KINASE_DOM"/>
    <property type="match status" value="1"/>
</dbReference>
<keyword evidence="5" id="KW-1185">Reference proteome</keyword>
<evidence type="ECO:0000256" key="2">
    <source>
        <dbReference type="SAM" id="Phobius"/>
    </source>
</evidence>
<dbReference type="Gene3D" id="1.10.510.10">
    <property type="entry name" value="Transferase(Phosphotransferase) domain 1"/>
    <property type="match status" value="1"/>
</dbReference>
<dbReference type="InterPro" id="IPR001245">
    <property type="entry name" value="Ser-Thr/Tyr_kinase_cat_dom"/>
</dbReference>
<dbReference type="Proteomes" id="UP000481153">
    <property type="component" value="Unassembled WGS sequence"/>
</dbReference>
<keyword evidence="2" id="KW-1133">Transmembrane helix</keyword>
<dbReference type="Pfam" id="PF07714">
    <property type="entry name" value="PK_Tyr_Ser-Thr"/>
    <property type="match status" value="1"/>
</dbReference>
<feature type="compositionally biased region" description="Polar residues" evidence="1">
    <location>
        <begin position="20"/>
        <end position="54"/>
    </location>
</feature>
<dbReference type="SUPFAM" id="SSF56112">
    <property type="entry name" value="Protein kinase-like (PK-like)"/>
    <property type="match status" value="1"/>
</dbReference>
<dbReference type="InterPro" id="IPR011009">
    <property type="entry name" value="Kinase-like_dom_sf"/>
</dbReference>
<feature type="transmembrane region" description="Helical" evidence="2">
    <location>
        <begin position="60"/>
        <end position="81"/>
    </location>
</feature>
<feature type="region of interest" description="Disordered" evidence="1">
    <location>
        <begin position="1"/>
        <end position="54"/>
    </location>
</feature>
<evidence type="ECO:0000313" key="5">
    <source>
        <dbReference type="Proteomes" id="UP000481153"/>
    </source>
</evidence>
<comment type="caution">
    <text evidence="4">The sequence shown here is derived from an EMBL/GenBank/DDBJ whole genome shotgun (WGS) entry which is preliminary data.</text>
</comment>
<evidence type="ECO:0000313" key="4">
    <source>
        <dbReference type="EMBL" id="KAF0743877.1"/>
    </source>
</evidence>
<gene>
    <name evidence="4" type="ORF">Ae201684_001520</name>
</gene>
<dbReference type="PANTHER" id="PTHR44329:SF214">
    <property type="entry name" value="PROTEIN KINASE DOMAIN-CONTAINING PROTEIN"/>
    <property type="match status" value="1"/>
</dbReference>
<protein>
    <recommendedName>
        <fullName evidence="3">Protein kinase domain-containing protein</fullName>
    </recommendedName>
</protein>
<dbReference type="InterPro" id="IPR000719">
    <property type="entry name" value="Prot_kinase_dom"/>
</dbReference>
<organism evidence="4 5">
    <name type="scientific">Aphanomyces euteiches</name>
    <dbReference type="NCBI Taxonomy" id="100861"/>
    <lineage>
        <taxon>Eukaryota</taxon>
        <taxon>Sar</taxon>
        <taxon>Stramenopiles</taxon>
        <taxon>Oomycota</taxon>
        <taxon>Saprolegniomycetes</taxon>
        <taxon>Saprolegniales</taxon>
        <taxon>Verrucalvaceae</taxon>
        <taxon>Aphanomyces</taxon>
    </lineage>
</organism>
<sequence>MADSTQSTAPSPTTSHHAVPQTTKATTQSNTSSDGLTPSPIFQNAPTTTPSQHRATSSSVTILIVVAAAALLVVIGIIFYCRRRMKSTKRRPNNGSRTSEDPVMPLFTLTRATSQSKLDSESSFVFLDAGRADIVLHDHAVKCDQVDTEQPVATGFMNMKSVRGEPLDKQLSYIEQSSSSDSKAPQRVVIHTLPILDRSSVVVLSCLATGGSMWTCKYEGRPAVVKRVQPAEMTTAEMDTFIADVNLIAQLVHPHIVKLHGIVHMADDVCVVAEYMERGSLGVVLHQKSLALSWAHQLRLCWQVASALSFVHSQSHYLRVKPWTTRSVLVDALLSAKLNVFDHMTNFRRDGKHEVALHLSFGKQVMAYEAPEVIFHDCARSSSGDIYSLGVILAEIATRRLPYQSWVEQGGYIGCDVRISDNNPANLPHEGSAAFKATPVEFQRLVTACLNRDVLKRPLALNVADDLQRLLDEAENA</sequence>
<keyword evidence="2" id="KW-0472">Membrane</keyword>
<feature type="compositionally biased region" description="Low complexity" evidence="1">
    <location>
        <begin position="1"/>
        <end position="18"/>
    </location>
</feature>
<dbReference type="InterPro" id="IPR051681">
    <property type="entry name" value="Ser/Thr_Kinases-Pseudokinases"/>
</dbReference>
<evidence type="ECO:0000256" key="1">
    <source>
        <dbReference type="SAM" id="MobiDB-lite"/>
    </source>
</evidence>
<dbReference type="AlphaFoldDB" id="A0A6G0XTB7"/>
<dbReference type="EMBL" id="VJMJ01000012">
    <property type="protein sequence ID" value="KAF0743877.1"/>
    <property type="molecule type" value="Genomic_DNA"/>
</dbReference>
<keyword evidence="2" id="KW-0812">Transmembrane</keyword>
<dbReference type="PANTHER" id="PTHR44329">
    <property type="entry name" value="SERINE/THREONINE-PROTEIN KINASE TNNI3K-RELATED"/>
    <property type="match status" value="1"/>
</dbReference>
<reference evidence="4 5" key="1">
    <citation type="submission" date="2019-07" db="EMBL/GenBank/DDBJ databases">
        <title>Genomics analysis of Aphanomyces spp. identifies a new class of oomycete effector associated with host adaptation.</title>
        <authorList>
            <person name="Gaulin E."/>
        </authorList>
    </citation>
    <scope>NUCLEOTIDE SEQUENCE [LARGE SCALE GENOMIC DNA]</scope>
    <source>
        <strain evidence="4 5">ATCC 201684</strain>
    </source>
</reference>
<feature type="domain" description="Protein kinase" evidence="3">
    <location>
        <begin position="201"/>
        <end position="471"/>
    </location>
</feature>
<dbReference type="GO" id="GO:0004674">
    <property type="term" value="F:protein serine/threonine kinase activity"/>
    <property type="evidence" value="ECO:0007669"/>
    <property type="project" value="TreeGrafter"/>
</dbReference>
<dbReference type="VEuPathDB" id="FungiDB:AeMF1_018320"/>
<dbReference type="Gene3D" id="3.30.200.20">
    <property type="entry name" value="Phosphorylase Kinase, domain 1"/>
    <property type="match status" value="1"/>
</dbReference>
<accession>A0A6G0XTB7</accession>
<dbReference type="GO" id="GO:0005524">
    <property type="term" value="F:ATP binding"/>
    <property type="evidence" value="ECO:0007669"/>
    <property type="project" value="InterPro"/>
</dbReference>